<evidence type="ECO:0000256" key="5">
    <source>
        <dbReference type="ARBA" id="ARBA00022771"/>
    </source>
</evidence>
<evidence type="ECO:0000313" key="12">
    <source>
        <dbReference type="EMBL" id="NXW26027.1"/>
    </source>
</evidence>
<keyword evidence="6" id="KW-0862">Zinc</keyword>
<keyword evidence="13" id="KW-1185">Reference proteome</keyword>
<evidence type="ECO:0000256" key="7">
    <source>
        <dbReference type="ARBA" id="ARBA00023125"/>
    </source>
</evidence>
<comment type="caution">
    <text evidence="12">The sequence shown here is derived from an EMBL/GenBank/DDBJ whole genome shotgun (WGS) entry which is preliminary data.</text>
</comment>
<dbReference type="PANTHER" id="PTHR23226">
    <property type="entry name" value="ZINC FINGER AND SCAN DOMAIN-CONTAINING"/>
    <property type="match status" value="1"/>
</dbReference>
<dbReference type="PANTHER" id="PTHR23226:SF206">
    <property type="entry name" value="ZINC FINGER PROTEIN 575"/>
    <property type="match status" value="1"/>
</dbReference>
<sequence length="114" mass="13543">VHSGERPYKCPECHKSFKNSSELVRHWRTHTGERPYDCSQCGRRFGDSSQLAQHQRTHGKHRCPYPTHRKSFSNRPRLTKHRRVQTGEKDYRCPNCGRGFNHRSNILVHQRSHL</sequence>
<evidence type="ECO:0000259" key="11">
    <source>
        <dbReference type="PROSITE" id="PS50157"/>
    </source>
</evidence>
<accession>A0A7L4AK41</accession>
<dbReference type="EMBL" id="VZZV01002084">
    <property type="protein sequence ID" value="NXW26027.1"/>
    <property type="molecule type" value="Genomic_DNA"/>
</dbReference>
<keyword evidence="7" id="KW-0238">DNA-binding</keyword>
<evidence type="ECO:0000256" key="9">
    <source>
        <dbReference type="PROSITE-ProRule" id="PRU00042"/>
    </source>
</evidence>
<evidence type="ECO:0000256" key="3">
    <source>
        <dbReference type="ARBA" id="ARBA00022723"/>
    </source>
</evidence>
<dbReference type="GO" id="GO:0000978">
    <property type="term" value="F:RNA polymerase II cis-regulatory region sequence-specific DNA binding"/>
    <property type="evidence" value="ECO:0007669"/>
    <property type="project" value="TreeGrafter"/>
</dbReference>
<comment type="subcellular location">
    <subcellularLocation>
        <location evidence="1">Nucleus</location>
    </subcellularLocation>
</comment>
<reference evidence="12 13" key="1">
    <citation type="submission" date="2019-09" db="EMBL/GenBank/DDBJ databases">
        <title>Bird 10,000 Genomes (B10K) Project - Family phase.</title>
        <authorList>
            <person name="Zhang G."/>
        </authorList>
    </citation>
    <scope>NUCLEOTIDE SEQUENCE [LARGE SCALE GENOMIC DNA]</scope>
    <source>
        <strain evidence="12">B10K-DU-010-60</strain>
        <tissue evidence="12">Muscle</tissue>
    </source>
</reference>
<comment type="similarity">
    <text evidence="2">Belongs to the krueppel C2H2-type zinc-finger protein family.</text>
</comment>
<dbReference type="AlphaFoldDB" id="A0A7L4AK41"/>
<evidence type="ECO:0000256" key="1">
    <source>
        <dbReference type="ARBA" id="ARBA00004123"/>
    </source>
</evidence>
<dbReference type="Gene3D" id="3.30.160.60">
    <property type="entry name" value="Classic Zinc Finger"/>
    <property type="match status" value="4"/>
</dbReference>
<dbReference type="InterPro" id="IPR013087">
    <property type="entry name" value="Znf_C2H2_type"/>
</dbReference>
<dbReference type="FunFam" id="3.30.160.60:FF:000663">
    <property type="entry name" value="Zinc finger protein 45"/>
    <property type="match status" value="1"/>
</dbReference>
<dbReference type="SMART" id="SM00355">
    <property type="entry name" value="ZnF_C2H2"/>
    <property type="match status" value="3"/>
</dbReference>
<evidence type="ECO:0000256" key="10">
    <source>
        <dbReference type="SAM" id="MobiDB-lite"/>
    </source>
</evidence>
<dbReference type="Pfam" id="PF00096">
    <property type="entry name" value="zf-C2H2"/>
    <property type="match status" value="3"/>
</dbReference>
<feature type="compositionally biased region" description="Basic residues" evidence="10">
    <location>
        <begin position="55"/>
        <end position="84"/>
    </location>
</feature>
<evidence type="ECO:0000256" key="6">
    <source>
        <dbReference type="ARBA" id="ARBA00022833"/>
    </source>
</evidence>
<keyword evidence="8" id="KW-0539">Nucleus</keyword>
<dbReference type="SUPFAM" id="SSF57667">
    <property type="entry name" value="beta-beta-alpha zinc fingers"/>
    <property type="match status" value="2"/>
</dbReference>
<keyword evidence="4" id="KW-0677">Repeat</keyword>
<feature type="non-terminal residue" evidence="12">
    <location>
        <position position="1"/>
    </location>
</feature>
<organism evidence="12 13">
    <name type="scientific">Circaetus pectoralis</name>
    <name type="common">black-chested snake-eagle</name>
    <dbReference type="NCBI Taxonomy" id="321084"/>
    <lineage>
        <taxon>Eukaryota</taxon>
        <taxon>Metazoa</taxon>
        <taxon>Chordata</taxon>
        <taxon>Craniata</taxon>
        <taxon>Vertebrata</taxon>
        <taxon>Euteleostomi</taxon>
        <taxon>Archelosauria</taxon>
        <taxon>Archosauria</taxon>
        <taxon>Dinosauria</taxon>
        <taxon>Saurischia</taxon>
        <taxon>Theropoda</taxon>
        <taxon>Coelurosauria</taxon>
        <taxon>Aves</taxon>
        <taxon>Neognathae</taxon>
        <taxon>Neoaves</taxon>
        <taxon>Telluraves</taxon>
        <taxon>Accipitrimorphae</taxon>
        <taxon>Accipitriformes</taxon>
        <taxon>Accipitridae</taxon>
        <taxon>Accipitrinae</taxon>
        <taxon>Circaetus</taxon>
    </lineage>
</organism>
<dbReference type="FunFam" id="3.30.160.60:FF:002343">
    <property type="entry name" value="Zinc finger protein 33A"/>
    <property type="match status" value="1"/>
</dbReference>
<evidence type="ECO:0000256" key="4">
    <source>
        <dbReference type="ARBA" id="ARBA00022737"/>
    </source>
</evidence>
<dbReference type="Proteomes" id="UP000562238">
    <property type="component" value="Unassembled WGS sequence"/>
</dbReference>
<dbReference type="PROSITE" id="PS00028">
    <property type="entry name" value="ZINC_FINGER_C2H2_1"/>
    <property type="match status" value="3"/>
</dbReference>
<dbReference type="GO" id="GO:0005634">
    <property type="term" value="C:nucleus"/>
    <property type="evidence" value="ECO:0007669"/>
    <property type="project" value="UniProtKB-SubCell"/>
</dbReference>
<keyword evidence="5 9" id="KW-0863">Zinc-finger</keyword>
<feature type="domain" description="C2H2-type" evidence="11">
    <location>
        <begin position="91"/>
        <end position="114"/>
    </location>
</feature>
<evidence type="ECO:0000256" key="8">
    <source>
        <dbReference type="ARBA" id="ARBA00023242"/>
    </source>
</evidence>
<feature type="region of interest" description="Disordered" evidence="10">
    <location>
        <begin position="49"/>
        <end position="84"/>
    </location>
</feature>
<feature type="domain" description="C2H2-type" evidence="11">
    <location>
        <begin position="61"/>
        <end position="90"/>
    </location>
</feature>
<evidence type="ECO:0000256" key="2">
    <source>
        <dbReference type="ARBA" id="ARBA00006991"/>
    </source>
</evidence>
<gene>
    <name evidence="12" type="primary">Znf774</name>
    <name evidence="12" type="ORF">CIRPEC_R04707</name>
</gene>
<dbReference type="InterPro" id="IPR036236">
    <property type="entry name" value="Znf_C2H2_sf"/>
</dbReference>
<feature type="domain" description="C2H2-type" evidence="11">
    <location>
        <begin position="8"/>
        <end position="35"/>
    </location>
</feature>
<dbReference type="PROSITE" id="PS50157">
    <property type="entry name" value="ZINC_FINGER_C2H2_2"/>
    <property type="match status" value="4"/>
</dbReference>
<name>A0A7L4AK41_9AVES</name>
<dbReference type="FunFam" id="3.30.160.60:FF:000624">
    <property type="entry name" value="zinc finger protein 697"/>
    <property type="match status" value="1"/>
</dbReference>
<keyword evidence="3" id="KW-0479">Metal-binding</keyword>
<protein>
    <submittedName>
        <fullName evidence="12">ZN774 protein</fullName>
    </submittedName>
</protein>
<dbReference type="GO" id="GO:0000981">
    <property type="term" value="F:DNA-binding transcription factor activity, RNA polymerase II-specific"/>
    <property type="evidence" value="ECO:0007669"/>
    <property type="project" value="TreeGrafter"/>
</dbReference>
<feature type="non-terminal residue" evidence="12">
    <location>
        <position position="114"/>
    </location>
</feature>
<dbReference type="GO" id="GO:0008270">
    <property type="term" value="F:zinc ion binding"/>
    <property type="evidence" value="ECO:0007669"/>
    <property type="project" value="UniProtKB-KW"/>
</dbReference>
<evidence type="ECO:0000313" key="13">
    <source>
        <dbReference type="Proteomes" id="UP000562238"/>
    </source>
</evidence>
<feature type="domain" description="C2H2-type" evidence="11">
    <location>
        <begin position="36"/>
        <end position="63"/>
    </location>
</feature>
<proteinExistence type="inferred from homology"/>